<sequence length="254" mass="27302">MASDPEQFARLLVDRAPFLRTLADGAVPKRVLADAHDVSRSTVDRAVRDLEATGAVERRDGAVALTLIGRLGLAAHDAFRADVDALAGAASLSALPATASVTLDVVRNAEIVDADSKTPHRPVSVLTDLLAEAVRVELYATRVLPEAMDTLRRRVDAGLVLDAYVVPDVLDALFVDFRGPIEAVLQAETVTLFEVEPTYPFGLALCHLPDGRRVVCLACGDRGVALLLVNDTREALSWARERLDRVAAAARPLR</sequence>
<dbReference type="InterPro" id="IPR036388">
    <property type="entry name" value="WH-like_DNA-bd_sf"/>
</dbReference>
<evidence type="ECO:0000259" key="1">
    <source>
        <dbReference type="Pfam" id="PF08350"/>
    </source>
</evidence>
<dbReference type="Proteomes" id="UP000608850">
    <property type="component" value="Unassembled WGS sequence"/>
</dbReference>
<evidence type="ECO:0000313" key="3">
    <source>
        <dbReference type="EMBL" id="GGN18911.1"/>
    </source>
</evidence>
<proteinExistence type="predicted"/>
<evidence type="ECO:0000313" key="4">
    <source>
        <dbReference type="Proteomes" id="UP000608850"/>
    </source>
</evidence>
<keyword evidence="4" id="KW-1185">Reference proteome</keyword>
<protein>
    <submittedName>
        <fullName evidence="3">Uncharacterized protein</fullName>
    </submittedName>
</protein>
<dbReference type="RefSeq" id="WP_188878737.1">
    <property type="nucleotide sequence ID" value="NZ_BMOQ01000005.1"/>
</dbReference>
<dbReference type="Pfam" id="PF08350">
    <property type="entry name" value="FilR1_middle"/>
    <property type="match status" value="1"/>
</dbReference>
<evidence type="ECO:0000259" key="2">
    <source>
        <dbReference type="Pfam" id="PF25213"/>
    </source>
</evidence>
<dbReference type="OrthoDB" id="11410at2157"/>
<comment type="caution">
    <text evidence="3">The sequence shown here is derived from an EMBL/GenBank/DDBJ whole genome shotgun (WGS) entry which is preliminary data.</text>
</comment>
<reference evidence="3 4" key="1">
    <citation type="journal article" date="2019" name="Int. J. Syst. Evol. Microbiol.">
        <title>The Global Catalogue of Microorganisms (GCM) 10K type strain sequencing project: providing services to taxonomists for standard genome sequencing and annotation.</title>
        <authorList>
            <consortium name="The Broad Institute Genomics Platform"/>
            <consortium name="The Broad Institute Genome Sequencing Center for Infectious Disease"/>
            <person name="Wu L."/>
            <person name="Ma J."/>
        </authorList>
    </citation>
    <scope>NUCLEOTIDE SEQUENCE [LARGE SCALE GENOMIC DNA]</scope>
    <source>
        <strain evidence="3 4">JCM 16331</strain>
    </source>
</reference>
<dbReference type="InterPro" id="IPR036390">
    <property type="entry name" value="WH_DNA-bd_sf"/>
</dbReference>
<dbReference type="InterPro" id="IPR057527">
    <property type="entry name" value="HVO_A0261-like_N"/>
</dbReference>
<dbReference type="EMBL" id="BMOQ01000005">
    <property type="protein sequence ID" value="GGN18911.1"/>
    <property type="molecule type" value="Genomic_DNA"/>
</dbReference>
<dbReference type="Gene3D" id="1.10.10.10">
    <property type="entry name" value="Winged helix-like DNA-binding domain superfamily/Winged helix DNA-binding domain"/>
    <property type="match status" value="1"/>
</dbReference>
<gene>
    <name evidence="3" type="ORF">GCM10009021_20000</name>
</gene>
<feature type="domain" description="HVO-A0261-like N-terminal" evidence="2">
    <location>
        <begin position="8"/>
        <end position="85"/>
    </location>
</feature>
<feature type="domain" description="Methanogenesis regulatory protein FilR1 middle" evidence="1">
    <location>
        <begin position="119"/>
        <end position="246"/>
    </location>
</feature>
<name>A0A830GCJ6_9EURY</name>
<dbReference type="AlphaFoldDB" id="A0A830GCJ6"/>
<accession>A0A830GCJ6</accession>
<dbReference type="SUPFAM" id="SSF46785">
    <property type="entry name" value="Winged helix' DNA-binding domain"/>
    <property type="match status" value="1"/>
</dbReference>
<dbReference type="InterPro" id="IPR013561">
    <property type="entry name" value="FilR1_middle_dom"/>
</dbReference>
<organism evidence="3 4">
    <name type="scientific">Halarchaeum nitratireducens</name>
    <dbReference type="NCBI Taxonomy" id="489913"/>
    <lineage>
        <taxon>Archaea</taxon>
        <taxon>Methanobacteriati</taxon>
        <taxon>Methanobacteriota</taxon>
        <taxon>Stenosarchaea group</taxon>
        <taxon>Halobacteria</taxon>
        <taxon>Halobacteriales</taxon>
        <taxon>Halobacteriaceae</taxon>
    </lineage>
</organism>
<dbReference type="Pfam" id="PF25213">
    <property type="entry name" value="HVO_A0261_N"/>
    <property type="match status" value="1"/>
</dbReference>